<dbReference type="Proteomes" id="UP000183413">
    <property type="component" value="Unassembled WGS sequence"/>
</dbReference>
<accession>A0A1I5YYL1</accession>
<keyword evidence="4" id="KW-1185">Reference proteome</keyword>
<dbReference type="EMBL" id="FOVH01000041">
    <property type="protein sequence ID" value="SFQ48947.1"/>
    <property type="molecule type" value="Genomic_DNA"/>
</dbReference>
<proteinExistence type="predicted"/>
<dbReference type="InParanoid" id="A0A1I5YYL1"/>
<evidence type="ECO:0000256" key="2">
    <source>
        <dbReference type="SAM" id="SignalP"/>
    </source>
</evidence>
<organism evidence="3 4">
    <name type="scientific">Actinomadura madurae</name>
    <dbReference type="NCBI Taxonomy" id="1993"/>
    <lineage>
        <taxon>Bacteria</taxon>
        <taxon>Bacillati</taxon>
        <taxon>Actinomycetota</taxon>
        <taxon>Actinomycetes</taxon>
        <taxon>Streptosporangiales</taxon>
        <taxon>Thermomonosporaceae</taxon>
        <taxon>Actinomadura</taxon>
    </lineage>
</organism>
<evidence type="ECO:0008006" key="5">
    <source>
        <dbReference type="Google" id="ProtNLM"/>
    </source>
</evidence>
<feature type="region of interest" description="Disordered" evidence="1">
    <location>
        <begin position="27"/>
        <end position="55"/>
    </location>
</feature>
<name>A0A1I5YYL1_9ACTN</name>
<reference evidence="3 4" key="1">
    <citation type="submission" date="2016-10" db="EMBL/GenBank/DDBJ databases">
        <authorList>
            <person name="de Groot N.N."/>
        </authorList>
    </citation>
    <scope>NUCLEOTIDE SEQUENCE [LARGE SCALE GENOMIC DNA]</scope>
    <source>
        <strain evidence="3 4">DSM 43067</strain>
    </source>
</reference>
<evidence type="ECO:0000313" key="3">
    <source>
        <dbReference type="EMBL" id="SFQ48947.1"/>
    </source>
</evidence>
<dbReference type="OrthoDB" id="5204489at2"/>
<dbReference type="RefSeq" id="WP_075025081.1">
    <property type="nucleotide sequence ID" value="NZ_FOVH01000041.1"/>
</dbReference>
<protein>
    <recommendedName>
        <fullName evidence="5">Secreted protein</fullName>
    </recommendedName>
</protein>
<evidence type="ECO:0000313" key="4">
    <source>
        <dbReference type="Proteomes" id="UP000183413"/>
    </source>
</evidence>
<dbReference type="AlphaFoldDB" id="A0A1I5YYL1"/>
<feature type="chain" id="PRO_5010162481" description="Secreted protein" evidence="2">
    <location>
        <begin position="30"/>
        <end position="170"/>
    </location>
</feature>
<feature type="compositionally biased region" description="Polar residues" evidence="1">
    <location>
        <begin position="32"/>
        <end position="55"/>
    </location>
</feature>
<keyword evidence="2" id="KW-0732">Signal</keyword>
<gene>
    <name evidence="3" type="ORF">SAMN04489713_1414</name>
</gene>
<sequence length="170" mass="18540">MLISRRIIGAGAAAVVAVSAFTGMTGSAAADSRQTPNNSTVTQPTGDSGATQRSSCPSGHSTWHCFGGYAVIDGGPNYVYAVARKNNGDSVAASFQPSGEYLKVHDHFNNDHWTMAEIWVEGFGTERRYSHGRQTVEWQLDYPENRKMWLRVCTSKYGGAVCTKPYHRST</sequence>
<feature type="signal peptide" evidence="2">
    <location>
        <begin position="1"/>
        <end position="29"/>
    </location>
</feature>
<evidence type="ECO:0000256" key="1">
    <source>
        <dbReference type="SAM" id="MobiDB-lite"/>
    </source>
</evidence>